<dbReference type="EMBL" id="KV919453">
    <property type="protein sequence ID" value="OSX69656.1"/>
    <property type="molecule type" value="Genomic_DNA"/>
</dbReference>
<evidence type="ECO:0000313" key="2">
    <source>
        <dbReference type="EMBL" id="OSX69656.1"/>
    </source>
</evidence>
<name>A0A1X6NMF5_PORUM</name>
<feature type="signal peptide" evidence="1">
    <location>
        <begin position="1"/>
        <end position="15"/>
    </location>
</feature>
<dbReference type="AlphaFoldDB" id="A0A1X6NMF5"/>
<reference evidence="2 3" key="1">
    <citation type="submission" date="2017-03" db="EMBL/GenBank/DDBJ databases">
        <title>WGS assembly of Porphyra umbilicalis.</title>
        <authorList>
            <person name="Brawley S.H."/>
            <person name="Blouin N.A."/>
            <person name="Ficko-Blean E."/>
            <person name="Wheeler G.L."/>
            <person name="Lohr M."/>
            <person name="Goodson H.V."/>
            <person name="Jenkins J.W."/>
            <person name="Blaby-Haas C.E."/>
            <person name="Helliwell K.E."/>
            <person name="Chan C."/>
            <person name="Marriage T."/>
            <person name="Bhattacharya D."/>
            <person name="Klein A.S."/>
            <person name="Badis Y."/>
            <person name="Brodie J."/>
            <person name="Cao Y."/>
            <person name="Collen J."/>
            <person name="Dittami S.M."/>
            <person name="Gachon C.M."/>
            <person name="Green B.R."/>
            <person name="Karpowicz S."/>
            <person name="Kim J.W."/>
            <person name="Kudahl U."/>
            <person name="Lin S."/>
            <person name="Michel G."/>
            <person name="Mittag M."/>
            <person name="Olson B.J."/>
            <person name="Pangilinan J."/>
            <person name="Peng Y."/>
            <person name="Qiu H."/>
            <person name="Shu S."/>
            <person name="Singer J.T."/>
            <person name="Smith A.G."/>
            <person name="Sprecher B.N."/>
            <person name="Wagner V."/>
            <person name="Wang W."/>
            <person name="Wang Z.-Y."/>
            <person name="Yan J."/>
            <person name="Yarish C."/>
            <person name="Zoeuner-Riek S."/>
            <person name="Zhuang Y."/>
            <person name="Zou Y."/>
            <person name="Lindquist E.A."/>
            <person name="Grimwood J."/>
            <person name="Barry K."/>
            <person name="Rokhsar D.S."/>
            <person name="Schmutz J."/>
            <person name="Stiller J.W."/>
            <person name="Grossman A.R."/>
            <person name="Prochnik S.E."/>
        </authorList>
    </citation>
    <scope>NUCLEOTIDE SEQUENCE [LARGE SCALE GENOMIC DNA]</scope>
    <source>
        <strain evidence="2">4086291</strain>
    </source>
</reference>
<protein>
    <submittedName>
        <fullName evidence="2">Uncharacterized protein</fullName>
    </submittedName>
</protein>
<dbReference type="Proteomes" id="UP000218209">
    <property type="component" value="Unassembled WGS sequence"/>
</dbReference>
<keyword evidence="1" id="KW-0732">Signal</keyword>
<keyword evidence="3" id="KW-1185">Reference proteome</keyword>
<evidence type="ECO:0000256" key="1">
    <source>
        <dbReference type="SAM" id="SignalP"/>
    </source>
</evidence>
<sequence>MTGCRVLVGRAATLALPVVCPPSQCSRFGPSKAPAGGSRPLCTKSACGFS</sequence>
<proteinExistence type="predicted"/>
<organism evidence="2 3">
    <name type="scientific">Porphyra umbilicalis</name>
    <name type="common">Purple laver</name>
    <name type="synonym">Red alga</name>
    <dbReference type="NCBI Taxonomy" id="2786"/>
    <lineage>
        <taxon>Eukaryota</taxon>
        <taxon>Rhodophyta</taxon>
        <taxon>Bangiophyceae</taxon>
        <taxon>Bangiales</taxon>
        <taxon>Bangiaceae</taxon>
        <taxon>Porphyra</taxon>
    </lineage>
</organism>
<gene>
    <name evidence="2" type="ORF">BU14_1297s0003</name>
</gene>
<evidence type="ECO:0000313" key="3">
    <source>
        <dbReference type="Proteomes" id="UP000218209"/>
    </source>
</evidence>
<feature type="chain" id="PRO_5012823870" evidence="1">
    <location>
        <begin position="16"/>
        <end position="50"/>
    </location>
</feature>
<accession>A0A1X6NMF5</accession>